<evidence type="ECO:0000313" key="9">
    <source>
        <dbReference type="EMBL" id="KIP11407.1"/>
    </source>
</evidence>
<evidence type="ECO:0000256" key="2">
    <source>
        <dbReference type="ARBA" id="ARBA00022692"/>
    </source>
</evidence>
<evidence type="ECO:0000256" key="3">
    <source>
        <dbReference type="ARBA" id="ARBA00022989"/>
    </source>
</evidence>
<feature type="region of interest" description="Disordered" evidence="6">
    <location>
        <begin position="308"/>
        <end position="394"/>
    </location>
</feature>
<dbReference type="HOGENOM" id="CLU_036826_0_0_1"/>
<sequence>MLVSNLLSNYLPLPDDPEYAQLNAQLPAYRTSLETRYPPICASCLPAVEEEIKRRDRMARTSALGTLLKQSKGKGKERQRQNSGSLVRKRRAALERELLIWRVRGVLWVTMLIGFLSAYGFVLSGSTTLQLPVLLYKTSPVIVFLSIIWTAWDPRYATFKRSQIQGREVRLRAKREYNSLQTFVWLSRLLTTILVALSAWKPTWDILYAPNSTASLSLQPRALWYYRVSIVLELCILIRSVVILRIDTPPPVRLMEQYSHRPSLPPSDTSSQYPSRHTTPMVDPAQELISSLTLSNNPILMNLTDARSSTTSPVFGQPSLTHVNGHANGQSSLALDPMEDETGFPDTDDPMDGEDEDAERDPDAMDWSPIHPVQRSQRRARALGDRSNSMRREDVNLRPQRFFAPEEPTGLEGLFEKTIKLGDDDLVRREEMSKQTLWRRWFGSTSRS</sequence>
<keyword evidence="10" id="KW-1185">Reference proteome</keyword>
<reference evidence="9 10" key="1">
    <citation type="journal article" date="2014" name="PLoS Genet.">
        <title>Analysis of the Phlebiopsis gigantea genome, transcriptome and secretome provides insight into its pioneer colonization strategies of wood.</title>
        <authorList>
            <person name="Hori C."/>
            <person name="Ishida T."/>
            <person name="Igarashi K."/>
            <person name="Samejima M."/>
            <person name="Suzuki H."/>
            <person name="Master E."/>
            <person name="Ferreira P."/>
            <person name="Ruiz-Duenas F.J."/>
            <person name="Held B."/>
            <person name="Canessa P."/>
            <person name="Larrondo L.F."/>
            <person name="Schmoll M."/>
            <person name="Druzhinina I.S."/>
            <person name="Kubicek C.P."/>
            <person name="Gaskell J.A."/>
            <person name="Kersten P."/>
            <person name="St John F."/>
            <person name="Glasner J."/>
            <person name="Sabat G."/>
            <person name="Splinter BonDurant S."/>
            <person name="Syed K."/>
            <person name="Yadav J."/>
            <person name="Mgbeahuruike A.C."/>
            <person name="Kovalchuk A."/>
            <person name="Asiegbu F.O."/>
            <person name="Lackner G."/>
            <person name="Hoffmeister D."/>
            <person name="Rencoret J."/>
            <person name="Gutierrez A."/>
            <person name="Sun H."/>
            <person name="Lindquist E."/>
            <person name="Barry K."/>
            <person name="Riley R."/>
            <person name="Grigoriev I.V."/>
            <person name="Henrissat B."/>
            <person name="Kues U."/>
            <person name="Berka R.M."/>
            <person name="Martinez A.T."/>
            <person name="Covert S.F."/>
            <person name="Blanchette R.A."/>
            <person name="Cullen D."/>
        </authorList>
    </citation>
    <scope>NUCLEOTIDE SEQUENCE [LARGE SCALE GENOMIC DNA]</scope>
    <source>
        <strain evidence="9 10">11061_1 CR5-6</strain>
    </source>
</reference>
<dbReference type="InterPro" id="IPR042321">
    <property type="entry name" value="Ima1"/>
</dbReference>
<evidence type="ECO:0000313" key="10">
    <source>
        <dbReference type="Proteomes" id="UP000053257"/>
    </source>
</evidence>
<protein>
    <recommendedName>
        <fullName evidence="8">Ima1 N-terminal domain-containing protein</fullName>
    </recommendedName>
</protein>
<evidence type="ECO:0000256" key="1">
    <source>
        <dbReference type="ARBA" id="ARBA00004473"/>
    </source>
</evidence>
<feature type="transmembrane region" description="Helical" evidence="7">
    <location>
        <begin position="180"/>
        <end position="200"/>
    </location>
</feature>
<dbReference type="Pfam" id="PF09779">
    <property type="entry name" value="Ima1_N"/>
    <property type="match status" value="1"/>
</dbReference>
<feature type="compositionally biased region" description="Basic and acidic residues" evidence="6">
    <location>
        <begin position="382"/>
        <end position="394"/>
    </location>
</feature>
<dbReference type="GO" id="GO:0044732">
    <property type="term" value="C:mitotic spindle pole body"/>
    <property type="evidence" value="ECO:0007669"/>
    <property type="project" value="TreeGrafter"/>
</dbReference>
<feature type="transmembrane region" description="Helical" evidence="7">
    <location>
        <begin position="99"/>
        <end position="122"/>
    </location>
</feature>
<evidence type="ECO:0000256" key="6">
    <source>
        <dbReference type="SAM" id="MobiDB-lite"/>
    </source>
</evidence>
<dbReference type="InterPro" id="IPR018617">
    <property type="entry name" value="Ima1_N"/>
</dbReference>
<dbReference type="Proteomes" id="UP000053257">
    <property type="component" value="Unassembled WGS sequence"/>
</dbReference>
<dbReference type="GO" id="GO:0034506">
    <property type="term" value="C:chromosome, centromeric core domain"/>
    <property type="evidence" value="ECO:0007669"/>
    <property type="project" value="TreeGrafter"/>
</dbReference>
<evidence type="ECO:0000256" key="4">
    <source>
        <dbReference type="ARBA" id="ARBA00023136"/>
    </source>
</evidence>
<keyword evidence="5" id="KW-0539">Nucleus</keyword>
<accession>A0A0C3SD12</accession>
<dbReference type="AlphaFoldDB" id="A0A0C3SD12"/>
<keyword evidence="3 7" id="KW-1133">Transmembrane helix</keyword>
<feature type="domain" description="Ima1 N-terminal" evidence="8">
    <location>
        <begin position="2"/>
        <end position="48"/>
    </location>
</feature>
<dbReference type="OrthoDB" id="5966927at2759"/>
<feature type="compositionally biased region" description="Acidic residues" evidence="6">
    <location>
        <begin position="337"/>
        <end position="360"/>
    </location>
</feature>
<feature type="region of interest" description="Disordered" evidence="6">
    <location>
        <begin position="257"/>
        <end position="280"/>
    </location>
</feature>
<name>A0A0C3SD12_PHLG1</name>
<evidence type="ECO:0000256" key="7">
    <source>
        <dbReference type="SAM" id="Phobius"/>
    </source>
</evidence>
<comment type="subcellular location">
    <subcellularLocation>
        <location evidence="1">Nucleus inner membrane</location>
        <topology evidence="1">Multi-pass membrane protein</topology>
    </subcellularLocation>
</comment>
<evidence type="ECO:0000256" key="5">
    <source>
        <dbReference type="ARBA" id="ARBA00023242"/>
    </source>
</evidence>
<keyword evidence="4 7" id="KW-0472">Membrane</keyword>
<dbReference type="GO" id="GO:0034992">
    <property type="term" value="C:microtubule organizing center attachment site"/>
    <property type="evidence" value="ECO:0007669"/>
    <property type="project" value="TreeGrafter"/>
</dbReference>
<dbReference type="GO" id="GO:0071765">
    <property type="term" value="P:nuclear inner membrane organization"/>
    <property type="evidence" value="ECO:0007669"/>
    <property type="project" value="InterPro"/>
</dbReference>
<evidence type="ECO:0000259" key="8">
    <source>
        <dbReference type="Pfam" id="PF09779"/>
    </source>
</evidence>
<dbReference type="PANTHER" id="PTHR28538:SF1">
    <property type="entry name" value="INTEGRAL INNER NUCLEAR MEMBRANE PROTEIN IMA1"/>
    <property type="match status" value="1"/>
</dbReference>
<dbReference type="PANTHER" id="PTHR28538">
    <property type="entry name" value="INTEGRAL INNER NUCLEAR MEMBRANE PROTEIN IMA1"/>
    <property type="match status" value="1"/>
</dbReference>
<organism evidence="9 10">
    <name type="scientific">Phlebiopsis gigantea (strain 11061_1 CR5-6)</name>
    <name type="common">White-rot fungus</name>
    <name type="synonym">Peniophora gigantea</name>
    <dbReference type="NCBI Taxonomy" id="745531"/>
    <lineage>
        <taxon>Eukaryota</taxon>
        <taxon>Fungi</taxon>
        <taxon>Dikarya</taxon>
        <taxon>Basidiomycota</taxon>
        <taxon>Agaricomycotina</taxon>
        <taxon>Agaricomycetes</taxon>
        <taxon>Polyporales</taxon>
        <taxon>Phanerochaetaceae</taxon>
        <taxon>Phlebiopsis</taxon>
    </lineage>
</organism>
<proteinExistence type="predicted"/>
<dbReference type="EMBL" id="KN840446">
    <property type="protein sequence ID" value="KIP11407.1"/>
    <property type="molecule type" value="Genomic_DNA"/>
</dbReference>
<dbReference type="STRING" id="745531.A0A0C3SD12"/>
<feature type="compositionally biased region" description="Polar residues" evidence="6">
    <location>
        <begin position="266"/>
        <end position="278"/>
    </location>
</feature>
<feature type="compositionally biased region" description="Polar residues" evidence="6">
    <location>
        <begin position="308"/>
        <end position="333"/>
    </location>
</feature>
<keyword evidence="2 7" id="KW-0812">Transmembrane</keyword>
<feature type="transmembrane region" description="Helical" evidence="7">
    <location>
        <begin position="224"/>
        <end position="246"/>
    </location>
</feature>
<feature type="transmembrane region" description="Helical" evidence="7">
    <location>
        <begin position="134"/>
        <end position="152"/>
    </location>
</feature>
<gene>
    <name evidence="9" type="ORF">PHLGIDRAFT_473876</name>
</gene>
<dbReference type="GO" id="GO:0005637">
    <property type="term" value="C:nuclear inner membrane"/>
    <property type="evidence" value="ECO:0007669"/>
    <property type="project" value="UniProtKB-SubCell"/>
</dbReference>